<dbReference type="InterPro" id="IPR000719">
    <property type="entry name" value="Prot_kinase_dom"/>
</dbReference>
<feature type="domain" description="Protein kinase" evidence="2">
    <location>
        <begin position="1"/>
        <end position="260"/>
    </location>
</feature>
<dbReference type="InterPro" id="IPR011009">
    <property type="entry name" value="Kinase-like_dom_sf"/>
</dbReference>
<dbReference type="GO" id="GO:0005524">
    <property type="term" value="F:ATP binding"/>
    <property type="evidence" value="ECO:0007669"/>
    <property type="project" value="InterPro"/>
</dbReference>
<dbReference type="Pfam" id="PF00069">
    <property type="entry name" value="Pkinase"/>
    <property type="match status" value="1"/>
</dbReference>
<organism evidence="3 4">
    <name type="scientific">Heterorhabditis bacteriophora</name>
    <name type="common">Entomopathogenic nematode worm</name>
    <dbReference type="NCBI Taxonomy" id="37862"/>
    <lineage>
        <taxon>Eukaryota</taxon>
        <taxon>Metazoa</taxon>
        <taxon>Ecdysozoa</taxon>
        <taxon>Nematoda</taxon>
        <taxon>Chromadorea</taxon>
        <taxon>Rhabditida</taxon>
        <taxon>Rhabditina</taxon>
        <taxon>Rhabditomorpha</taxon>
        <taxon>Strongyloidea</taxon>
        <taxon>Heterorhabditidae</taxon>
        <taxon>Heterorhabditis</taxon>
    </lineage>
</organism>
<sequence length="471" mass="52400">MAGGDEHAHSSVQDDAKDSESDGDAAEEILEESPCKRWSKRREQVKQRDVPGIDVAYLAMDNETGQDFCCIGSIDLFLPLVYYHSIHYFTFTIIKALLLRERWLATRSYLVYNHIFAPDAINHHVKTCRENLRNMHYIAPEYEYLTEVTPAADIYSFGICALEIAVTGGLTGCQNGSSEGPMTPEGLEKALRSLEDSNQWVGDYKYNHNLLFCYFILIKSLILITVNINHGKFKDFIELCLNKDPSKRPTARELLFHPVLFEVAAEARRDGGMREMAYCQVPAFQHDLEKIVEDVRNGIYPLTAFAPLAHQPFKTPALLTNAGIPPSQPSGMGKSEPPMTLLVNSQPRTTHEPEPSPSPPTTMEDNEHKENRAIVQMKITTEGRELTLWLQLEDQMNRQLTTEIGENDTASSLTYNLVYHGFICGRNAGRARVGVRVGSASLSGQIDDGVVATGRTAGCRAHGCGSARHGG</sequence>
<dbReference type="WBParaSite" id="Hba_19529">
    <property type="protein sequence ID" value="Hba_19529"/>
    <property type="gene ID" value="Hba_19529"/>
</dbReference>
<accession>A0A1I7XQA6</accession>
<evidence type="ECO:0000259" key="2">
    <source>
        <dbReference type="PROSITE" id="PS50011"/>
    </source>
</evidence>
<keyword evidence="3" id="KW-1185">Reference proteome</keyword>
<feature type="region of interest" description="Disordered" evidence="1">
    <location>
        <begin position="1"/>
        <end position="35"/>
    </location>
</feature>
<protein>
    <submittedName>
        <fullName evidence="4">Protein kinase domain-containing protein</fullName>
    </submittedName>
</protein>
<dbReference type="Gene3D" id="1.10.510.10">
    <property type="entry name" value="Transferase(Phosphotransferase) domain 1"/>
    <property type="match status" value="1"/>
</dbReference>
<dbReference type="PANTHER" id="PTHR13902">
    <property type="entry name" value="SERINE/THREONINE-PROTEIN KINASE WNK WITH NO LYSINE -RELATED"/>
    <property type="match status" value="1"/>
</dbReference>
<dbReference type="SUPFAM" id="SSF56112">
    <property type="entry name" value="Protein kinase-like (PK-like)"/>
    <property type="match status" value="1"/>
</dbReference>
<dbReference type="PROSITE" id="PS50011">
    <property type="entry name" value="PROTEIN_KINASE_DOM"/>
    <property type="match status" value="1"/>
</dbReference>
<feature type="region of interest" description="Disordered" evidence="1">
    <location>
        <begin position="325"/>
        <end position="368"/>
    </location>
</feature>
<name>A0A1I7XQA6_HETBA</name>
<evidence type="ECO:0000313" key="4">
    <source>
        <dbReference type="WBParaSite" id="Hba_19529"/>
    </source>
</evidence>
<feature type="compositionally biased region" description="Basic and acidic residues" evidence="1">
    <location>
        <begin position="1"/>
        <end position="20"/>
    </location>
</feature>
<evidence type="ECO:0000313" key="3">
    <source>
        <dbReference type="Proteomes" id="UP000095283"/>
    </source>
</evidence>
<proteinExistence type="predicted"/>
<evidence type="ECO:0000256" key="1">
    <source>
        <dbReference type="SAM" id="MobiDB-lite"/>
    </source>
</evidence>
<dbReference type="AlphaFoldDB" id="A0A1I7XQA6"/>
<dbReference type="GO" id="GO:0004672">
    <property type="term" value="F:protein kinase activity"/>
    <property type="evidence" value="ECO:0007669"/>
    <property type="project" value="InterPro"/>
</dbReference>
<feature type="compositionally biased region" description="Acidic residues" evidence="1">
    <location>
        <begin position="21"/>
        <end position="31"/>
    </location>
</feature>
<reference evidence="4" key="1">
    <citation type="submission" date="2016-11" db="UniProtKB">
        <authorList>
            <consortium name="WormBaseParasite"/>
        </authorList>
    </citation>
    <scope>IDENTIFICATION</scope>
</reference>
<dbReference type="Proteomes" id="UP000095283">
    <property type="component" value="Unplaced"/>
</dbReference>
<dbReference type="InterPro" id="IPR050588">
    <property type="entry name" value="WNK_Ser-Thr_kinase"/>
</dbReference>